<evidence type="ECO:0000313" key="15">
    <source>
        <dbReference type="Proteomes" id="UP000031386"/>
    </source>
</evidence>
<dbReference type="PANTHER" id="PTHR48099">
    <property type="entry name" value="C-1-TETRAHYDROFOLATE SYNTHASE, CYTOPLASMIC-RELATED"/>
    <property type="match status" value="1"/>
</dbReference>
<keyword evidence="7 11" id="KW-0560">Oxidoreductase</keyword>
<comment type="caution">
    <text evidence="11">Lacks conserved residue(s) required for the propagation of feature annotation.</text>
</comment>
<evidence type="ECO:0000256" key="6">
    <source>
        <dbReference type="ARBA" id="ARBA00022857"/>
    </source>
</evidence>
<evidence type="ECO:0000313" key="14">
    <source>
        <dbReference type="EMBL" id="AIZ36410.1"/>
    </source>
</evidence>
<dbReference type="Gene3D" id="3.40.50.10860">
    <property type="entry name" value="Leucine Dehydrogenase, chain A, domain 1"/>
    <property type="match status" value="1"/>
</dbReference>
<comment type="catalytic activity">
    <reaction evidence="11">
        <text>(6R)-5,10-methenyltetrahydrofolate + H2O = (6R)-10-formyltetrahydrofolate + H(+)</text>
        <dbReference type="Rhea" id="RHEA:23700"/>
        <dbReference type="ChEBI" id="CHEBI:15377"/>
        <dbReference type="ChEBI" id="CHEBI:15378"/>
        <dbReference type="ChEBI" id="CHEBI:57455"/>
        <dbReference type="ChEBI" id="CHEBI:195366"/>
        <dbReference type="EC" id="3.5.4.9"/>
    </reaction>
</comment>
<dbReference type="InterPro" id="IPR036291">
    <property type="entry name" value="NAD(P)-bd_dom_sf"/>
</dbReference>
<keyword evidence="3 11" id="KW-0028">Amino-acid biosynthesis</keyword>
<dbReference type="KEGG" id="pmic:NW74_03185"/>
<name>A0A0B4S0Y6_9FIRM</name>
<dbReference type="EC" id="1.5.1.5" evidence="11"/>
<reference evidence="14 15" key="1">
    <citation type="submission" date="2014-10" db="EMBL/GenBank/DDBJ databases">
        <title>Complete genome sequence of Parvimonas micra KCOM 1535 (= ChDC B708).</title>
        <authorList>
            <person name="Kook J.-K."/>
            <person name="Park S.-N."/>
            <person name="Lim Y.K."/>
            <person name="Roh H."/>
        </authorList>
    </citation>
    <scope>NUCLEOTIDE SEQUENCE [LARGE SCALE GENOMIC DNA]</scope>
    <source>
        <strain evidence="15">KCOM 1535 / ChDC B708</strain>
    </source>
</reference>
<accession>A0A0B4S0Y6</accession>
<evidence type="ECO:0000256" key="8">
    <source>
        <dbReference type="ARBA" id="ARBA00023102"/>
    </source>
</evidence>
<dbReference type="OrthoDB" id="9803580at2"/>
<protein>
    <recommendedName>
        <fullName evidence="11">Bifunctional protein FolD</fullName>
    </recommendedName>
    <domain>
        <recommendedName>
            <fullName evidence="11">Methylenetetrahydrofolate dehydrogenase</fullName>
            <ecNumber evidence="11">1.5.1.5</ecNumber>
        </recommendedName>
    </domain>
    <domain>
        <recommendedName>
            <fullName evidence="11">Methenyltetrahydrofolate cyclohydrolase</fullName>
            <ecNumber evidence="11">3.5.4.9</ecNumber>
        </recommendedName>
    </domain>
</protein>
<dbReference type="GO" id="GO:0009086">
    <property type="term" value="P:methionine biosynthetic process"/>
    <property type="evidence" value="ECO:0007669"/>
    <property type="project" value="UniProtKB-KW"/>
</dbReference>
<dbReference type="InterPro" id="IPR020631">
    <property type="entry name" value="THF_DH/CycHdrlase_NAD-bd_dom"/>
</dbReference>
<evidence type="ECO:0000259" key="12">
    <source>
        <dbReference type="Pfam" id="PF00763"/>
    </source>
</evidence>
<dbReference type="RefSeq" id="WP_041953781.1">
    <property type="nucleotide sequence ID" value="NZ_CAJPUJ010000014.1"/>
</dbReference>
<dbReference type="EC" id="3.5.4.9" evidence="11"/>
<keyword evidence="5 11" id="KW-0378">Hydrolase</keyword>
<keyword evidence="8 11" id="KW-0368">Histidine biosynthesis</keyword>
<dbReference type="GO" id="GO:0006164">
    <property type="term" value="P:purine nucleotide biosynthetic process"/>
    <property type="evidence" value="ECO:0007669"/>
    <property type="project" value="UniProtKB-KW"/>
</dbReference>
<dbReference type="GO" id="GO:0005829">
    <property type="term" value="C:cytosol"/>
    <property type="evidence" value="ECO:0007669"/>
    <property type="project" value="TreeGrafter"/>
</dbReference>
<evidence type="ECO:0000259" key="13">
    <source>
        <dbReference type="Pfam" id="PF02882"/>
    </source>
</evidence>
<gene>
    <name evidence="11" type="primary">folD</name>
    <name evidence="14" type="ORF">NW74_03185</name>
</gene>
<dbReference type="InterPro" id="IPR046346">
    <property type="entry name" value="Aminoacid_DH-like_N_sf"/>
</dbReference>
<dbReference type="PRINTS" id="PR00085">
    <property type="entry name" value="THFDHDRGNASE"/>
</dbReference>
<comment type="similarity">
    <text evidence="11">Belongs to the tetrahydrofolate dehydrogenase/cyclohydrolase family.</text>
</comment>
<keyword evidence="15" id="KW-1185">Reference proteome</keyword>
<dbReference type="FunFam" id="3.40.50.720:FF:000094">
    <property type="entry name" value="Bifunctional protein FolD"/>
    <property type="match status" value="1"/>
</dbReference>
<evidence type="ECO:0000256" key="7">
    <source>
        <dbReference type="ARBA" id="ARBA00023002"/>
    </source>
</evidence>
<comment type="subunit">
    <text evidence="11">Homodimer.</text>
</comment>
<dbReference type="STRING" id="33033.NW74_03185"/>
<comment type="function">
    <text evidence="11">Catalyzes the oxidation of 5,10-methylenetetrahydrofolate to 5,10-methenyltetrahydrofolate and then the hydrolysis of 5,10-methenyltetrahydrofolate to 10-formyltetrahydrofolate.</text>
</comment>
<feature type="binding site" evidence="11">
    <location>
        <begin position="165"/>
        <end position="167"/>
    </location>
    <ligand>
        <name>NADP(+)</name>
        <dbReference type="ChEBI" id="CHEBI:58349"/>
    </ligand>
</feature>
<evidence type="ECO:0000256" key="2">
    <source>
        <dbReference type="ARBA" id="ARBA00022563"/>
    </source>
</evidence>
<proteinExistence type="inferred from homology"/>
<evidence type="ECO:0000256" key="3">
    <source>
        <dbReference type="ARBA" id="ARBA00022605"/>
    </source>
</evidence>
<keyword evidence="4 11" id="KW-0658">Purine biosynthesis</keyword>
<dbReference type="GO" id="GO:0035999">
    <property type="term" value="P:tetrahydrofolate interconversion"/>
    <property type="evidence" value="ECO:0007669"/>
    <property type="project" value="UniProtKB-UniRule"/>
</dbReference>
<feature type="domain" description="Tetrahydrofolate dehydrogenase/cyclohydrolase catalytic" evidence="12">
    <location>
        <begin position="5"/>
        <end position="119"/>
    </location>
</feature>
<evidence type="ECO:0000256" key="11">
    <source>
        <dbReference type="HAMAP-Rule" id="MF_01576"/>
    </source>
</evidence>
<comment type="pathway">
    <text evidence="1 11">One-carbon metabolism; tetrahydrofolate interconversion.</text>
</comment>
<keyword evidence="6 11" id="KW-0521">NADP</keyword>
<dbReference type="Pfam" id="PF00763">
    <property type="entry name" value="THF_DHG_CYH"/>
    <property type="match status" value="1"/>
</dbReference>
<sequence length="283" mass="30541">MTTIMKGKEVAIALKEKIKAGVTELKEKGKVTTCGFIRVGDRSDSIGYENAAIKVLSSLGIECVQFHYPEDITEANFISELEKIGNDDSVDGFLLLRPLPAHIDDDLVGMKINPKKDIDGVSPYNIGEVFYPKEDSFIPCTAAAVIKMLEFYDLDLTGKNAVVLGRSNVIGKPVAMLLLAKNATVTVCHSRTQNLKEVCKNADVLVSAIGKAHFVTKEFVKEGAIVVDVGTNYDENGKVTGDVDFDEVSEIASYINPVPGGIGSITTSVLAEKCLIAARKKVK</sequence>
<evidence type="ECO:0000256" key="1">
    <source>
        <dbReference type="ARBA" id="ARBA00004777"/>
    </source>
</evidence>
<dbReference type="EMBL" id="CP009761">
    <property type="protein sequence ID" value="AIZ36410.1"/>
    <property type="molecule type" value="Genomic_DNA"/>
</dbReference>
<evidence type="ECO:0000256" key="5">
    <source>
        <dbReference type="ARBA" id="ARBA00022801"/>
    </source>
</evidence>
<feature type="domain" description="Tetrahydrofolate dehydrogenase/cyclohydrolase NAD(P)-binding" evidence="13">
    <location>
        <begin position="139"/>
        <end position="281"/>
    </location>
</feature>
<dbReference type="CDD" id="cd01080">
    <property type="entry name" value="NAD_bind_m-THF_DH_Cyclohyd"/>
    <property type="match status" value="1"/>
</dbReference>
<dbReference type="PANTHER" id="PTHR48099:SF5">
    <property type="entry name" value="C-1-TETRAHYDROFOLATE SYNTHASE, CYTOPLASMIC"/>
    <property type="match status" value="1"/>
</dbReference>
<evidence type="ECO:0000256" key="10">
    <source>
        <dbReference type="ARBA" id="ARBA00023268"/>
    </source>
</evidence>
<dbReference type="InterPro" id="IPR020630">
    <property type="entry name" value="THF_DH/CycHdrlase_cat_dom"/>
</dbReference>
<evidence type="ECO:0000256" key="4">
    <source>
        <dbReference type="ARBA" id="ARBA00022755"/>
    </source>
</evidence>
<dbReference type="SUPFAM" id="SSF51735">
    <property type="entry name" value="NAD(P)-binding Rossmann-fold domains"/>
    <property type="match status" value="1"/>
</dbReference>
<dbReference type="InterPro" id="IPR000672">
    <property type="entry name" value="THF_DH/CycHdrlase"/>
</dbReference>
<keyword evidence="9 11" id="KW-0486">Methionine biosynthesis</keyword>
<dbReference type="GO" id="GO:0004477">
    <property type="term" value="F:methenyltetrahydrofolate cyclohydrolase activity"/>
    <property type="evidence" value="ECO:0007669"/>
    <property type="project" value="UniProtKB-UniRule"/>
</dbReference>
<evidence type="ECO:0000256" key="9">
    <source>
        <dbReference type="ARBA" id="ARBA00023167"/>
    </source>
</evidence>
<dbReference type="AlphaFoldDB" id="A0A0B4S0Y6"/>
<dbReference type="UniPathway" id="UPA00193"/>
<dbReference type="Pfam" id="PF02882">
    <property type="entry name" value="THF_DHG_CYH_C"/>
    <property type="match status" value="1"/>
</dbReference>
<dbReference type="GO" id="GO:0000105">
    <property type="term" value="P:L-histidine biosynthetic process"/>
    <property type="evidence" value="ECO:0007669"/>
    <property type="project" value="UniProtKB-KW"/>
</dbReference>
<dbReference type="GO" id="GO:0004488">
    <property type="term" value="F:methylenetetrahydrofolate dehydrogenase (NADP+) activity"/>
    <property type="evidence" value="ECO:0007669"/>
    <property type="project" value="UniProtKB-UniRule"/>
</dbReference>
<keyword evidence="2 11" id="KW-0554">One-carbon metabolism</keyword>
<organism evidence="14 15">
    <name type="scientific">Parvimonas micra</name>
    <dbReference type="NCBI Taxonomy" id="33033"/>
    <lineage>
        <taxon>Bacteria</taxon>
        <taxon>Bacillati</taxon>
        <taxon>Bacillota</taxon>
        <taxon>Tissierellia</taxon>
        <taxon>Tissierellales</taxon>
        <taxon>Peptoniphilaceae</taxon>
        <taxon>Parvimonas</taxon>
    </lineage>
</organism>
<keyword evidence="10 11" id="KW-0511">Multifunctional enzyme</keyword>
<dbReference type="Gene3D" id="3.40.50.720">
    <property type="entry name" value="NAD(P)-binding Rossmann-like Domain"/>
    <property type="match status" value="1"/>
</dbReference>
<dbReference type="SUPFAM" id="SSF53223">
    <property type="entry name" value="Aminoacid dehydrogenase-like, N-terminal domain"/>
    <property type="match status" value="1"/>
</dbReference>
<dbReference type="HAMAP" id="MF_01576">
    <property type="entry name" value="THF_DHG_CYH"/>
    <property type="match status" value="1"/>
</dbReference>
<feature type="binding site" evidence="11">
    <location>
        <position position="231"/>
    </location>
    <ligand>
        <name>NADP(+)</name>
        <dbReference type="ChEBI" id="CHEBI:58349"/>
    </ligand>
</feature>
<comment type="catalytic activity">
    <reaction evidence="11">
        <text>(6R)-5,10-methylene-5,6,7,8-tetrahydrofolate + NADP(+) = (6R)-5,10-methenyltetrahydrofolate + NADPH</text>
        <dbReference type="Rhea" id="RHEA:22812"/>
        <dbReference type="ChEBI" id="CHEBI:15636"/>
        <dbReference type="ChEBI" id="CHEBI:57455"/>
        <dbReference type="ChEBI" id="CHEBI:57783"/>
        <dbReference type="ChEBI" id="CHEBI:58349"/>
        <dbReference type="EC" id="1.5.1.5"/>
    </reaction>
</comment>
<dbReference type="Proteomes" id="UP000031386">
    <property type="component" value="Chromosome"/>
</dbReference>